<gene>
    <name evidence="1" type="ORF">F2P47_13730</name>
</gene>
<dbReference type="PANTHER" id="PTHR48100">
    <property type="entry name" value="BROAD-SPECIFICITY PHOSPHATASE YOR283W-RELATED"/>
    <property type="match status" value="1"/>
</dbReference>
<dbReference type="InterPro" id="IPR050275">
    <property type="entry name" value="PGM_Phosphatase"/>
</dbReference>
<organism evidence="1 2">
    <name type="scientific">Parvibaculum sedimenti</name>
    <dbReference type="NCBI Taxonomy" id="2608632"/>
    <lineage>
        <taxon>Bacteria</taxon>
        <taxon>Pseudomonadati</taxon>
        <taxon>Pseudomonadota</taxon>
        <taxon>Alphaproteobacteria</taxon>
        <taxon>Hyphomicrobiales</taxon>
        <taxon>Parvibaculaceae</taxon>
        <taxon>Parvibaculum</taxon>
    </lineage>
</organism>
<protein>
    <submittedName>
        <fullName evidence="1">Histidine phosphatase family protein</fullName>
    </submittedName>
</protein>
<name>A0A6N6VH75_9HYPH</name>
<dbReference type="SMART" id="SM00855">
    <property type="entry name" value="PGAM"/>
    <property type="match status" value="1"/>
</dbReference>
<dbReference type="CDD" id="cd07067">
    <property type="entry name" value="HP_PGM_like"/>
    <property type="match status" value="1"/>
</dbReference>
<accession>A0A6N6VH75</accession>
<dbReference type="AlphaFoldDB" id="A0A6N6VH75"/>
<dbReference type="InterPro" id="IPR029033">
    <property type="entry name" value="His_PPase_superfam"/>
</dbReference>
<dbReference type="RefSeq" id="WP_152216950.1">
    <property type="nucleotide sequence ID" value="NZ_WESC01000013.1"/>
</dbReference>
<dbReference type="Gene3D" id="3.40.50.1240">
    <property type="entry name" value="Phosphoglycerate mutase-like"/>
    <property type="match status" value="1"/>
</dbReference>
<dbReference type="SUPFAM" id="SSF53254">
    <property type="entry name" value="Phosphoglycerate mutase-like"/>
    <property type="match status" value="1"/>
</dbReference>
<evidence type="ECO:0000313" key="1">
    <source>
        <dbReference type="EMBL" id="KAB7739067.1"/>
    </source>
</evidence>
<sequence length="240" mass="26415">MLRTAFDGSRRRRIYVFRHGDVSYVDDQGNRVADSTIVPLTAWGREQAALTGKALANIPFDRAVVSSFPRSVETASLILQGRDIEIEQDPAFVEFQGDSAARGAITDLNDLAYAFRHAAVPGARYVGGDSFEEVNDRVVTALERVLAEPEWETLALVAHGGINRLVLGWAFGTGLAVFSSIDQHTCCFNIIDVDVHPETNEVVRKTVRAMNVTTYDVAKEGNHLLSLEQIAARMQKKILA</sequence>
<dbReference type="GO" id="GO:0016791">
    <property type="term" value="F:phosphatase activity"/>
    <property type="evidence" value="ECO:0007669"/>
    <property type="project" value="TreeGrafter"/>
</dbReference>
<keyword evidence="2" id="KW-1185">Reference proteome</keyword>
<reference evidence="1 2" key="1">
    <citation type="submission" date="2019-09" db="EMBL/GenBank/DDBJ databases">
        <title>Parvibaculum sedimenti sp. nov., isolated from sediment.</title>
        <authorList>
            <person name="Wang Y."/>
        </authorList>
    </citation>
    <scope>NUCLEOTIDE SEQUENCE [LARGE SCALE GENOMIC DNA]</scope>
    <source>
        <strain evidence="1 2">HXT-9</strain>
    </source>
</reference>
<comment type="caution">
    <text evidence="1">The sequence shown here is derived from an EMBL/GenBank/DDBJ whole genome shotgun (WGS) entry which is preliminary data.</text>
</comment>
<evidence type="ECO:0000313" key="2">
    <source>
        <dbReference type="Proteomes" id="UP000468901"/>
    </source>
</evidence>
<proteinExistence type="predicted"/>
<dbReference type="EMBL" id="WESC01000013">
    <property type="protein sequence ID" value="KAB7739067.1"/>
    <property type="molecule type" value="Genomic_DNA"/>
</dbReference>
<dbReference type="PANTHER" id="PTHR48100:SF10">
    <property type="entry name" value="2-CARBOXY-D-ARABINITOL-1-PHOSPHATASE-RELATED"/>
    <property type="match status" value="1"/>
</dbReference>
<dbReference type="Pfam" id="PF00300">
    <property type="entry name" value="His_Phos_1"/>
    <property type="match status" value="1"/>
</dbReference>
<dbReference type="InterPro" id="IPR013078">
    <property type="entry name" value="His_Pase_superF_clade-1"/>
</dbReference>
<dbReference type="Proteomes" id="UP000468901">
    <property type="component" value="Unassembled WGS sequence"/>
</dbReference>